<feature type="domain" description="C1q" evidence="4">
    <location>
        <begin position="133"/>
        <end position="268"/>
    </location>
</feature>
<dbReference type="PANTHER" id="PTHR15427:SF33">
    <property type="entry name" value="COLLAGEN IV NC1 DOMAIN-CONTAINING PROTEIN"/>
    <property type="match status" value="1"/>
</dbReference>
<dbReference type="InterPro" id="IPR050392">
    <property type="entry name" value="Collagen/C1q_domain"/>
</dbReference>
<sequence length="269" mass="29922">MDAHNTILGFLLFALSVSAMSKSTHDPETVIGNMILEDITLLRKQLTDQSIELASQRKIIEKLENIVMKLVENGSMNLKNIDENTDTKLEIRQNRSNWSASYQNSSFEDVIENDILNRDVDGEGNVRQKRLANSDGQVGFTAFLHSSILVSSGNAIIFNYVMSNVGSAYSEYNGIFITKQPGLYAFYIDIECAPHTKDVYIEIVKDGTRIADTYCRGDNLHDNSGTMSVVHLNIGDAVWVRPYDTTEAIDLGAKSSFSGFLTGYVTQKP</sequence>
<feature type="chain" id="PRO_5032288179" description="C1q domain-containing protein" evidence="3">
    <location>
        <begin position="20"/>
        <end position="269"/>
    </location>
</feature>
<dbReference type="InterPro" id="IPR008983">
    <property type="entry name" value="Tumour_necrosis_fac-like_dom"/>
</dbReference>
<dbReference type="PROSITE" id="PS50871">
    <property type="entry name" value="C1Q"/>
    <property type="match status" value="1"/>
</dbReference>
<dbReference type="AlphaFoldDB" id="A0A8B6FV65"/>
<comment type="caution">
    <text evidence="5">The sequence shown here is derived from an EMBL/GenBank/DDBJ whole genome shotgun (WGS) entry which is preliminary data.</text>
</comment>
<dbReference type="SUPFAM" id="SSF49842">
    <property type="entry name" value="TNF-like"/>
    <property type="match status" value="1"/>
</dbReference>
<organism evidence="5 6">
    <name type="scientific">Mytilus galloprovincialis</name>
    <name type="common">Mediterranean mussel</name>
    <dbReference type="NCBI Taxonomy" id="29158"/>
    <lineage>
        <taxon>Eukaryota</taxon>
        <taxon>Metazoa</taxon>
        <taxon>Spiralia</taxon>
        <taxon>Lophotrochozoa</taxon>
        <taxon>Mollusca</taxon>
        <taxon>Bivalvia</taxon>
        <taxon>Autobranchia</taxon>
        <taxon>Pteriomorphia</taxon>
        <taxon>Mytilida</taxon>
        <taxon>Mytiloidea</taxon>
        <taxon>Mytilidae</taxon>
        <taxon>Mytilinae</taxon>
        <taxon>Mytilus</taxon>
    </lineage>
</organism>
<keyword evidence="6" id="KW-1185">Reference proteome</keyword>
<accession>A0A8B6FV65</accession>
<dbReference type="GO" id="GO:0005581">
    <property type="term" value="C:collagen trimer"/>
    <property type="evidence" value="ECO:0007669"/>
    <property type="project" value="UniProtKB-KW"/>
</dbReference>
<protein>
    <recommendedName>
        <fullName evidence="4">C1q domain-containing protein</fullName>
    </recommendedName>
</protein>
<comment type="subcellular location">
    <subcellularLocation>
        <location evidence="1">Secreted</location>
    </subcellularLocation>
</comment>
<dbReference type="OrthoDB" id="6145117at2759"/>
<reference evidence="5" key="1">
    <citation type="submission" date="2018-11" db="EMBL/GenBank/DDBJ databases">
        <authorList>
            <person name="Alioto T."/>
            <person name="Alioto T."/>
        </authorList>
    </citation>
    <scope>NUCLEOTIDE SEQUENCE</scope>
</reference>
<evidence type="ECO:0000313" key="5">
    <source>
        <dbReference type="EMBL" id="VDI55224.1"/>
    </source>
</evidence>
<evidence type="ECO:0000313" key="6">
    <source>
        <dbReference type="Proteomes" id="UP000596742"/>
    </source>
</evidence>
<evidence type="ECO:0000259" key="4">
    <source>
        <dbReference type="PROSITE" id="PS50871"/>
    </source>
</evidence>
<dbReference type="PRINTS" id="PR00007">
    <property type="entry name" value="COMPLEMNTC1Q"/>
</dbReference>
<dbReference type="EMBL" id="UYJE01007472">
    <property type="protein sequence ID" value="VDI55224.1"/>
    <property type="molecule type" value="Genomic_DNA"/>
</dbReference>
<proteinExistence type="predicted"/>
<dbReference type="SMART" id="SM00110">
    <property type="entry name" value="C1Q"/>
    <property type="match status" value="1"/>
</dbReference>
<name>A0A8B6FV65_MYTGA</name>
<keyword evidence="3" id="KW-0732">Signal</keyword>
<evidence type="ECO:0000256" key="3">
    <source>
        <dbReference type="SAM" id="SignalP"/>
    </source>
</evidence>
<dbReference type="Gene3D" id="2.60.120.40">
    <property type="match status" value="1"/>
</dbReference>
<dbReference type="Proteomes" id="UP000596742">
    <property type="component" value="Unassembled WGS sequence"/>
</dbReference>
<dbReference type="PANTHER" id="PTHR15427">
    <property type="entry name" value="EMILIN ELASTIN MICROFIBRIL INTERFACE-LOCATED PROTEIN ELASTIN MICROFIBRIL INTERFACER"/>
    <property type="match status" value="1"/>
</dbReference>
<dbReference type="InterPro" id="IPR001073">
    <property type="entry name" value="C1q_dom"/>
</dbReference>
<evidence type="ECO:0000256" key="1">
    <source>
        <dbReference type="ARBA" id="ARBA00004613"/>
    </source>
</evidence>
<keyword evidence="2" id="KW-0964">Secreted</keyword>
<feature type="signal peptide" evidence="3">
    <location>
        <begin position="1"/>
        <end position="19"/>
    </location>
</feature>
<dbReference type="Pfam" id="PF00386">
    <property type="entry name" value="C1q"/>
    <property type="match status" value="1"/>
</dbReference>
<evidence type="ECO:0000256" key="2">
    <source>
        <dbReference type="ARBA" id="ARBA00022525"/>
    </source>
</evidence>
<gene>
    <name evidence="5" type="ORF">MGAL_10B037356</name>
</gene>